<protein>
    <submittedName>
        <fullName evidence="1">Uncharacterized protein</fullName>
    </submittedName>
</protein>
<organism evidence="1 2">
    <name type="scientific">Cutibacterium equinum</name>
    <dbReference type="NCBI Taxonomy" id="3016342"/>
    <lineage>
        <taxon>Bacteria</taxon>
        <taxon>Bacillati</taxon>
        <taxon>Actinomycetota</taxon>
        <taxon>Actinomycetes</taxon>
        <taxon>Propionibacteriales</taxon>
        <taxon>Propionibacteriaceae</taxon>
        <taxon>Cutibacterium</taxon>
    </lineage>
</organism>
<reference evidence="1 2" key="2">
    <citation type="submission" date="2023-06" db="EMBL/GenBank/DDBJ databases">
        <title>The Gram-positive Non-spore-bearing Anaerobic Bacilli of Human Feces.</title>
        <authorList>
            <person name="Eggerth A.H."/>
        </authorList>
    </citation>
    <scope>NUCLEOTIDE SEQUENCE [LARGE SCALE GENOMIC DNA]</scope>
    <source>
        <strain evidence="1 2">CBA3108</strain>
    </source>
</reference>
<dbReference type="RefSeq" id="WP_271418025.1">
    <property type="nucleotide sequence ID" value="NZ_CP115668.1"/>
</dbReference>
<name>A0ABY7QXS1_9ACTN</name>
<keyword evidence="2" id="KW-1185">Reference proteome</keyword>
<reference evidence="1 2" key="1">
    <citation type="submission" date="2023-01" db="EMBL/GenBank/DDBJ databases">
        <authorList>
            <person name="Lee S.H."/>
            <person name="Jung H.S."/>
            <person name="Yun J.U."/>
        </authorList>
    </citation>
    <scope>NUCLEOTIDE SEQUENCE [LARGE SCALE GENOMIC DNA]</scope>
    <source>
        <strain evidence="1 2">CBA3108</strain>
    </source>
</reference>
<proteinExistence type="predicted"/>
<sequence>MLILTLKLPWRVFNPSRAEAAFLVLLESSLILLLALKCGVNRKLEGKEMKIITDGNKLSQYVELISLTGLEAASMTPKEKKDKDGKTIGMKTRIDGKPLYSLSGVKVLAKDFETKAFKEERNTYVSVVEPQDVEPLKKYRLEGLIVVESFSGRDGLLTTIQADKIVPLGENK</sequence>
<dbReference type="Proteomes" id="UP001212097">
    <property type="component" value="Chromosome"/>
</dbReference>
<gene>
    <name evidence="1" type="ORF">O6R08_10325</name>
</gene>
<evidence type="ECO:0000313" key="2">
    <source>
        <dbReference type="Proteomes" id="UP001212097"/>
    </source>
</evidence>
<accession>A0ABY7QXS1</accession>
<evidence type="ECO:0000313" key="1">
    <source>
        <dbReference type="EMBL" id="WCC79840.1"/>
    </source>
</evidence>
<dbReference type="EMBL" id="CP115668">
    <property type="protein sequence ID" value="WCC79840.1"/>
    <property type="molecule type" value="Genomic_DNA"/>
</dbReference>